<dbReference type="InterPro" id="IPR031322">
    <property type="entry name" value="Shikimate/glucono_kinase"/>
</dbReference>
<dbReference type="OrthoDB" id="9813917at2"/>
<organism evidence="11 12">
    <name type="scientific">Dokdonia donghaensis DSW-1</name>
    <dbReference type="NCBI Taxonomy" id="1300343"/>
    <lineage>
        <taxon>Bacteria</taxon>
        <taxon>Pseudomonadati</taxon>
        <taxon>Bacteroidota</taxon>
        <taxon>Flavobacteriia</taxon>
        <taxon>Flavobacteriales</taxon>
        <taxon>Flavobacteriaceae</taxon>
        <taxon>Dokdonia</taxon>
    </lineage>
</organism>
<sequence>MSVVYVVMGVSGCGKTTIGKKLAAALNLPFYDADDFHPQANIDKMTSGKPLQDSDRWPWLDALAIKINTWSQAEGAVLACSALKEVYRERLYSDNVFAKAKQNFVYLDASFGTISKRLASRQNHFFNPSLLQSQYDTLEVPTYGIKVSVAQSTDQILTDILKEIEA</sequence>
<keyword evidence="7 10" id="KW-0067">ATP-binding</keyword>
<protein>
    <recommendedName>
        <fullName evidence="3 10">Gluconokinase</fullName>
        <ecNumber evidence="3 10">2.7.1.12</ecNumber>
    </recommendedName>
</protein>
<keyword evidence="12" id="KW-1185">Reference proteome</keyword>
<gene>
    <name evidence="11" type="ORF">NV36_03110</name>
</gene>
<dbReference type="PATRIC" id="fig|1300343.5.peg.1917"/>
<evidence type="ECO:0000256" key="5">
    <source>
        <dbReference type="ARBA" id="ARBA00022741"/>
    </source>
</evidence>
<evidence type="ECO:0000256" key="10">
    <source>
        <dbReference type="RuleBase" id="RU363066"/>
    </source>
</evidence>
<dbReference type="PANTHER" id="PTHR43442">
    <property type="entry name" value="GLUCONOKINASE-RELATED"/>
    <property type="match status" value="1"/>
</dbReference>
<dbReference type="EC" id="2.7.1.12" evidence="3 10"/>
<evidence type="ECO:0000256" key="4">
    <source>
        <dbReference type="ARBA" id="ARBA00022679"/>
    </source>
</evidence>
<dbReference type="AlphaFoldDB" id="A0A0A2GZU4"/>
<dbReference type="CDD" id="cd02021">
    <property type="entry name" value="GntK"/>
    <property type="match status" value="1"/>
</dbReference>
<accession>A0A0A2GZU4</accession>
<keyword evidence="8" id="KW-0311">Gluconate utilization</keyword>
<dbReference type="FunFam" id="3.40.50.300:FF:000522">
    <property type="entry name" value="Gluconokinase"/>
    <property type="match status" value="1"/>
</dbReference>
<evidence type="ECO:0000256" key="2">
    <source>
        <dbReference type="ARBA" id="ARBA00008420"/>
    </source>
</evidence>
<dbReference type="EMBL" id="JSAQ01000001">
    <property type="protein sequence ID" value="KGO05930.1"/>
    <property type="molecule type" value="Genomic_DNA"/>
</dbReference>
<dbReference type="GO" id="GO:0019521">
    <property type="term" value="P:D-gluconate metabolic process"/>
    <property type="evidence" value="ECO:0007669"/>
    <property type="project" value="UniProtKB-KW"/>
</dbReference>
<dbReference type="Pfam" id="PF01202">
    <property type="entry name" value="SKI"/>
    <property type="match status" value="1"/>
</dbReference>
<dbReference type="NCBIfam" id="TIGR01313">
    <property type="entry name" value="therm_gnt_kin"/>
    <property type="match status" value="1"/>
</dbReference>
<comment type="similarity">
    <text evidence="2 10">Belongs to the gluconokinase GntK/GntV family.</text>
</comment>
<keyword evidence="4 10" id="KW-0808">Transferase</keyword>
<dbReference type="InterPro" id="IPR006001">
    <property type="entry name" value="Therm_gnt_kin"/>
</dbReference>
<dbReference type="InterPro" id="IPR027417">
    <property type="entry name" value="P-loop_NTPase"/>
</dbReference>
<dbReference type="GO" id="GO:0005737">
    <property type="term" value="C:cytoplasm"/>
    <property type="evidence" value="ECO:0007669"/>
    <property type="project" value="TreeGrafter"/>
</dbReference>
<dbReference type="RefSeq" id="WP_035324951.1">
    <property type="nucleotide sequence ID" value="NZ_CP015125.1"/>
</dbReference>
<evidence type="ECO:0000256" key="6">
    <source>
        <dbReference type="ARBA" id="ARBA00022777"/>
    </source>
</evidence>
<dbReference type="GO" id="GO:0046316">
    <property type="term" value="F:gluconokinase activity"/>
    <property type="evidence" value="ECO:0007669"/>
    <property type="project" value="UniProtKB-EC"/>
</dbReference>
<evidence type="ECO:0000256" key="8">
    <source>
        <dbReference type="ARBA" id="ARBA00023064"/>
    </source>
</evidence>
<evidence type="ECO:0000256" key="7">
    <source>
        <dbReference type="ARBA" id="ARBA00022840"/>
    </source>
</evidence>
<evidence type="ECO:0000256" key="3">
    <source>
        <dbReference type="ARBA" id="ARBA00012054"/>
    </source>
</evidence>
<evidence type="ECO:0000256" key="9">
    <source>
        <dbReference type="ARBA" id="ARBA00048090"/>
    </source>
</evidence>
<evidence type="ECO:0000313" key="11">
    <source>
        <dbReference type="EMBL" id="KGO05930.1"/>
    </source>
</evidence>
<dbReference type="PANTHER" id="PTHR43442:SF3">
    <property type="entry name" value="GLUCONOKINASE-RELATED"/>
    <property type="match status" value="1"/>
</dbReference>
<evidence type="ECO:0000256" key="1">
    <source>
        <dbReference type="ARBA" id="ARBA00004761"/>
    </source>
</evidence>
<comment type="pathway">
    <text evidence="1">Carbohydrate acid metabolism.</text>
</comment>
<dbReference type="GO" id="GO:0005524">
    <property type="term" value="F:ATP binding"/>
    <property type="evidence" value="ECO:0007669"/>
    <property type="project" value="UniProtKB-KW"/>
</dbReference>
<comment type="caution">
    <text evidence="11">The sequence shown here is derived from an EMBL/GenBank/DDBJ whole genome shotgun (WGS) entry which is preliminary data.</text>
</comment>
<evidence type="ECO:0000313" key="12">
    <source>
        <dbReference type="Proteomes" id="UP000030140"/>
    </source>
</evidence>
<keyword evidence="6 10" id="KW-0418">Kinase</keyword>
<name>A0A0A2GZU4_9FLAO</name>
<keyword evidence="5 10" id="KW-0547">Nucleotide-binding</keyword>
<reference evidence="11 12" key="1">
    <citation type="submission" date="2014-10" db="EMBL/GenBank/DDBJ databases">
        <title>Draft genome sequence of the proteorhodopsin-containing marine bacterium Dokdonia donghaensis.</title>
        <authorList>
            <person name="Gomez-Consarnau L."/>
            <person name="Gonzalez J.M."/>
            <person name="Riedel T."/>
            <person name="Jaenicke S."/>
            <person name="Wagner-Doebler I."/>
            <person name="Fuhrman J.A."/>
        </authorList>
    </citation>
    <scope>NUCLEOTIDE SEQUENCE [LARGE SCALE GENOMIC DNA]</scope>
    <source>
        <strain evidence="11 12">DSW-1</strain>
    </source>
</reference>
<proteinExistence type="inferred from homology"/>
<dbReference type="KEGG" id="ddo:I597_1908"/>
<comment type="catalytic activity">
    <reaction evidence="9 10">
        <text>D-gluconate + ATP = 6-phospho-D-gluconate + ADP + H(+)</text>
        <dbReference type="Rhea" id="RHEA:19433"/>
        <dbReference type="ChEBI" id="CHEBI:15378"/>
        <dbReference type="ChEBI" id="CHEBI:18391"/>
        <dbReference type="ChEBI" id="CHEBI:30616"/>
        <dbReference type="ChEBI" id="CHEBI:58759"/>
        <dbReference type="ChEBI" id="CHEBI:456216"/>
        <dbReference type="EC" id="2.7.1.12"/>
    </reaction>
</comment>
<dbReference type="Gene3D" id="3.40.50.300">
    <property type="entry name" value="P-loop containing nucleotide triphosphate hydrolases"/>
    <property type="match status" value="1"/>
</dbReference>
<dbReference type="Proteomes" id="UP000030140">
    <property type="component" value="Unassembled WGS sequence"/>
</dbReference>
<dbReference type="SUPFAM" id="SSF52540">
    <property type="entry name" value="P-loop containing nucleoside triphosphate hydrolases"/>
    <property type="match status" value="1"/>
</dbReference>